<name>A0A1Z4GIJ1_9CYAN</name>
<dbReference type="Proteomes" id="UP000218287">
    <property type="component" value="Chromosome"/>
</dbReference>
<dbReference type="OrthoDB" id="490493at2"/>
<dbReference type="AlphaFoldDB" id="A0A1Z4GIJ1"/>
<organism evidence="1 2">
    <name type="scientific">Anabaenopsis circularis NIES-21</name>
    <dbReference type="NCBI Taxonomy" id="1085406"/>
    <lineage>
        <taxon>Bacteria</taxon>
        <taxon>Bacillati</taxon>
        <taxon>Cyanobacteriota</taxon>
        <taxon>Cyanophyceae</taxon>
        <taxon>Nostocales</taxon>
        <taxon>Nodulariaceae</taxon>
        <taxon>Anabaenopsis</taxon>
    </lineage>
</organism>
<protein>
    <submittedName>
        <fullName evidence="1">Uncharacterized protein</fullName>
    </submittedName>
</protein>
<proteinExistence type="predicted"/>
<evidence type="ECO:0000313" key="1">
    <source>
        <dbReference type="EMBL" id="BAY17327.1"/>
    </source>
</evidence>
<evidence type="ECO:0000313" key="2">
    <source>
        <dbReference type="Proteomes" id="UP000218287"/>
    </source>
</evidence>
<accession>A0A1Z4GIJ1</accession>
<sequence>MILLEQIRKIAIAGILIVVLTVTTACGGSTLTQADRTTNPPVIGRDVTYTELERGNTPGGQNFGNWVVQTSKGLIKDAYVRDNNKLGVVISRDVRPNEVRPLAKSLVQGFRKNFPNQDLTVLVYSPDKKLILTTQYDIQTNQVKYS</sequence>
<gene>
    <name evidence="1" type="ORF">NIES21_31640</name>
</gene>
<reference evidence="1 2" key="1">
    <citation type="submission" date="2017-06" db="EMBL/GenBank/DDBJ databases">
        <title>Genome sequencing of cyanobaciteial culture collection at National Institute for Environmental Studies (NIES).</title>
        <authorList>
            <person name="Hirose Y."/>
            <person name="Shimura Y."/>
            <person name="Fujisawa T."/>
            <person name="Nakamura Y."/>
            <person name="Kawachi M."/>
        </authorList>
    </citation>
    <scope>NUCLEOTIDE SEQUENCE [LARGE SCALE GENOMIC DNA]</scope>
    <source>
        <strain evidence="1 2">NIES-21</strain>
    </source>
</reference>
<dbReference type="EMBL" id="AP018174">
    <property type="protein sequence ID" value="BAY17327.1"/>
    <property type="molecule type" value="Genomic_DNA"/>
</dbReference>
<keyword evidence="2" id="KW-1185">Reference proteome</keyword>